<dbReference type="OrthoDB" id="765662at2759"/>
<reference evidence="3" key="1">
    <citation type="submission" date="2020-01" db="EMBL/GenBank/DDBJ databases">
        <title>Genome sequence of Kobresia littledalei, the first chromosome-level genome in the family Cyperaceae.</title>
        <authorList>
            <person name="Qu G."/>
        </authorList>
    </citation>
    <scope>NUCLEOTIDE SEQUENCE</scope>
    <source>
        <strain evidence="3">C.B.Clarke</strain>
        <tissue evidence="3">Leaf</tissue>
    </source>
</reference>
<dbReference type="PANTHER" id="PTHR33159">
    <property type="entry name" value="RPM1-INTERACTING PROTEIN 4 (RIN4) FAMILY PROTEIN"/>
    <property type="match status" value="1"/>
</dbReference>
<evidence type="ECO:0000313" key="4">
    <source>
        <dbReference type="Proteomes" id="UP000623129"/>
    </source>
</evidence>
<gene>
    <name evidence="3" type="ORF">FCM35_KLT17739</name>
</gene>
<organism evidence="3 4">
    <name type="scientific">Carex littledalei</name>
    <dbReference type="NCBI Taxonomy" id="544730"/>
    <lineage>
        <taxon>Eukaryota</taxon>
        <taxon>Viridiplantae</taxon>
        <taxon>Streptophyta</taxon>
        <taxon>Embryophyta</taxon>
        <taxon>Tracheophyta</taxon>
        <taxon>Spermatophyta</taxon>
        <taxon>Magnoliopsida</taxon>
        <taxon>Liliopsida</taxon>
        <taxon>Poales</taxon>
        <taxon>Cyperaceae</taxon>
        <taxon>Cyperoideae</taxon>
        <taxon>Cariceae</taxon>
        <taxon>Carex</taxon>
        <taxon>Carex subgen. Euthyceras</taxon>
    </lineage>
</organism>
<dbReference type="PANTHER" id="PTHR33159:SF6">
    <property type="entry name" value="RPM1-INTERACTING PROTEIN 4"/>
    <property type="match status" value="1"/>
</dbReference>
<comment type="caution">
    <text evidence="3">The sequence shown here is derived from an EMBL/GenBank/DDBJ whole genome shotgun (WGS) entry which is preliminary data.</text>
</comment>
<protein>
    <submittedName>
        <fullName evidence="3">RPM1-interacting protein 4 isoform X3</fullName>
    </submittedName>
</protein>
<feature type="compositionally biased region" description="Polar residues" evidence="1">
    <location>
        <begin position="21"/>
        <end position="31"/>
    </location>
</feature>
<feature type="region of interest" description="Disordered" evidence="1">
    <location>
        <begin position="1"/>
        <end position="145"/>
    </location>
</feature>
<evidence type="ECO:0000259" key="2">
    <source>
        <dbReference type="Pfam" id="PF05627"/>
    </source>
</evidence>
<dbReference type="InterPro" id="IPR008700">
    <property type="entry name" value="TypeIII_avirulence_cleave"/>
</dbReference>
<feature type="compositionally biased region" description="Basic and acidic residues" evidence="1">
    <location>
        <begin position="77"/>
        <end position="98"/>
    </location>
</feature>
<feature type="domain" description="RIN4 pathogenic type III effector avirulence factor Avr cleavage site" evidence="2">
    <location>
        <begin position="131"/>
        <end position="163"/>
    </location>
</feature>
<keyword evidence="4" id="KW-1185">Reference proteome</keyword>
<dbReference type="Pfam" id="PF05627">
    <property type="entry name" value="AvrRpt-cleavage"/>
    <property type="match status" value="2"/>
</dbReference>
<sequence>MAQQQNPHVPKFGNWEEQGDTPYTTYFNNARVNRKTGGKIVNPNDPSENPEAFSSHASPMRAGSGSDPSKLNPNQNQRDREEVVRTSRDHAHLSEHVKRQSKTSGTPDRSPLHPGRTKVKATSRGDDMLEAGSALPKFGEWDKDPSAAEGYTDIFNKVKEEKQTGSSKSPMITDDSIYLSIKRCTDLGLRLGKFLTGYWYGMFQSVTLFDV</sequence>
<dbReference type="EMBL" id="SWLB01000006">
    <property type="protein sequence ID" value="KAF3337152.1"/>
    <property type="molecule type" value="Genomic_DNA"/>
</dbReference>
<evidence type="ECO:0000256" key="1">
    <source>
        <dbReference type="SAM" id="MobiDB-lite"/>
    </source>
</evidence>
<dbReference type="GO" id="GO:0005886">
    <property type="term" value="C:plasma membrane"/>
    <property type="evidence" value="ECO:0007669"/>
    <property type="project" value="TreeGrafter"/>
</dbReference>
<name>A0A833VF26_9POAL</name>
<feature type="domain" description="RIN4 pathogenic type III effector avirulence factor Avr cleavage site" evidence="2">
    <location>
        <begin position="5"/>
        <end position="35"/>
    </location>
</feature>
<dbReference type="AlphaFoldDB" id="A0A833VF26"/>
<dbReference type="Proteomes" id="UP000623129">
    <property type="component" value="Unassembled WGS sequence"/>
</dbReference>
<accession>A0A833VF26</accession>
<feature type="compositionally biased region" description="Polar residues" evidence="1">
    <location>
        <begin position="66"/>
        <end position="76"/>
    </location>
</feature>
<dbReference type="InterPro" id="IPR040387">
    <property type="entry name" value="RIN4/NOI4"/>
</dbReference>
<evidence type="ECO:0000313" key="3">
    <source>
        <dbReference type="EMBL" id="KAF3337152.1"/>
    </source>
</evidence>
<proteinExistence type="predicted"/>